<dbReference type="InterPro" id="IPR002083">
    <property type="entry name" value="MATH/TRAF_dom"/>
</dbReference>
<dbReference type="AlphaFoldDB" id="A0A8S0V7Z7"/>
<evidence type="ECO:0000256" key="2">
    <source>
        <dbReference type="SAM" id="Coils"/>
    </source>
</evidence>
<dbReference type="Gramene" id="OE9A018008T1">
    <property type="protein sequence ID" value="OE9A018008C1"/>
    <property type="gene ID" value="OE9A018008"/>
</dbReference>
<comment type="caution">
    <text evidence="4">The sequence shown here is derived from an EMBL/GenBank/DDBJ whole genome shotgun (WGS) entry which is preliminary data.</text>
</comment>
<evidence type="ECO:0000259" key="3">
    <source>
        <dbReference type="PROSITE" id="PS50144"/>
    </source>
</evidence>
<dbReference type="EMBL" id="CACTIH010009154">
    <property type="protein sequence ID" value="CAA3026197.1"/>
    <property type="molecule type" value="Genomic_DNA"/>
</dbReference>
<evidence type="ECO:0000313" key="4">
    <source>
        <dbReference type="EMBL" id="CAA3026197.1"/>
    </source>
</evidence>
<dbReference type="PANTHER" id="PTHR46236">
    <property type="entry name" value="TRAF-LIKE SUPERFAMILY PROTEIN"/>
    <property type="match status" value="1"/>
</dbReference>
<evidence type="ECO:0000313" key="5">
    <source>
        <dbReference type="Proteomes" id="UP000594638"/>
    </source>
</evidence>
<organism evidence="4 5">
    <name type="scientific">Olea europaea subsp. europaea</name>
    <dbReference type="NCBI Taxonomy" id="158383"/>
    <lineage>
        <taxon>Eukaryota</taxon>
        <taxon>Viridiplantae</taxon>
        <taxon>Streptophyta</taxon>
        <taxon>Embryophyta</taxon>
        <taxon>Tracheophyta</taxon>
        <taxon>Spermatophyta</taxon>
        <taxon>Magnoliopsida</taxon>
        <taxon>eudicotyledons</taxon>
        <taxon>Gunneridae</taxon>
        <taxon>Pentapetalae</taxon>
        <taxon>asterids</taxon>
        <taxon>lamiids</taxon>
        <taxon>Lamiales</taxon>
        <taxon>Oleaceae</taxon>
        <taxon>Oleeae</taxon>
        <taxon>Olea</taxon>
    </lineage>
</organism>
<dbReference type="PROSITE" id="PS50144">
    <property type="entry name" value="MATH"/>
    <property type="match status" value="1"/>
</dbReference>
<protein>
    <submittedName>
        <fullName evidence="4">MATH domain and coiled-coil domain-containing At3g58360-like isoform X1</fullName>
    </submittedName>
</protein>
<dbReference type="InterPro" id="IPR008974">
    <property type="entry name" value="TRAF-like"/>
</dbReference>
<reference evidence="4 5" key="1">
    <citation type="submission" date="2019-12" db="EMBL/GenBank/DDBJ databases">
        <authorList>
            <person name="Alioto T."/>
            <person name="Alioto T."/>
            <person name="Gomez Garrido J."/>
        </authorList>
    </citation>
    <scope>NUCLEOTIDE SEQUENCE [LARGE SCALE GENOMIC DNA]</scope>
</reference>
<dbReference type="PANTHER" id="PTHR46236:SF35">
    <property type="entry name" value="MATH DOMAIN-CONTAINING PROTEIN"/>
    <property type="match status" value="1"/>
</dbReference>
<keyword evidence="1 2" id="KW-0175">Coiled coil</keyword>
<name>A0A8S0V7Z7_OLEEU</name>
<dbReference type="OrthoDB" id="1303247at2759"/>
<feature type="coiled-coil region" evidence="2">
    <location>
        <begin position="251"/>
        <end position="336"/>
    </location>
</feature>
<proteinExistence type="predicted"/>
<dbReference type="Gene3D" id="2.60.210.10">
    <property type="entry name" value="Apoptosis, Tumor Necrosis Factor Receptor Associated Protein 2, Chain A"/>
    <property type="match status" value="1"/>
</dbReference>
<gene>
    <name evidence="4" type="ORF">OLEA9_A018008</name>
</gene>
<evidence type="ECO:0000256" key="1">
    <source>
        <dbReference type="ARBA" id="ARBA00023054"/>
    </source>
</evidence>
<sequence>MNARRLSAYPKGQGDAQLALYLEVPDQGSLPDGWSRTAKYTLSLMNQMNSKMSIKKGEIGHFRKGGSVWGFRSFVPVSKIHDRNSGYLVDGTCVIEAEVSVTDVFPVSTDESSDSFVPIDQSIYKLSDAESIYIRAESLLESISEEPTRSLPDATLPAPSFKDPTVAKKRFNKLISLPLDDLVDSKHEAAMIETLSILGDNLSSFSDDLAKPIMQLKANFPITKQKWRDSVRVKVNGQRSLSISEKTRNLLEVSVKNEKEIKTELEELKNREKELKVQQEALQNDIRRLVKERLELSKQTQQIYALAEDGKIEGNKQEMSKANKNLEDLRSNWESMKFLFV</sequence>
<dbReference type="SUPFAM" id="SSF49599">
    <property type="entry name" value="TRAF domain-like"/>
    <property type="match status" value="1"/>
</dbReference>
<dbReference type="Proteomes" id="UP000594638">
    <property type="component" value="Unassembled WGS sequence"/>
</dbReference>
<dbReference type="Pfam" id="PF22486">
    <property type="entry name" value="MATH_2"/>
    <property type="match status" value="1"/>
</dbReference>
<feature type="domain" description="MATH" evidence="3">
    <location>
        <begin position="1"/>
        <end position="99"/>
    </location>
</feature>
<dbReference type="CDD" id="cd00121">
    <property type="entry name" value="MATH"/>
    <property type="match status" value="1"/>
</dbReference>
<accession>A0A8S0V7Z7</accession>
<keyword evidence="5" id="KW-1185">Reference proteome</keyword>
<dbReference type="InterPro" id="IPR050804">
    <property type="entry name" value="MCC"/>
</dbReference>